<organism evidence="2 3">
    <name type="scientific">Pontibacter fetidus</name>
    <dbReference type="NCBI Taxonomy" id="2700082"/>
    <lineage>
        <taxon>Bacteria</taxon>
        <taxon>Pseudomonadati</taxon>
        <taxon>Bacteroidota</taxon>
        <taxon>Cytophagia</taxon>
        <taxon>Cytophagales</taxon>
        <taxon>Hymenobacteraceae</taxon>
        <taxon>Pontibacter</taxon>
    </lineage>
</organism>
<gene>
    <name evidence="2" type="ORF">GWO68_11835</name>
</gene>
<accession>A0A6B2H2K3</accession>
<dbReference type="EMBL" id="JAAEAA010000014">
    <property type="protein sequence ID" value="NDK56611.1"/>
    <property type="molecule type" value="Genomic_DNA"/>
</dbReference>
<comment type="caution">
    <text evidence="2">The sequence shown here is derived from an EMBL/GenBank/DDBJ whole genome shotgun (WGS) entry which is preliminary data.</text>
</comment>
<dbReference type="InterPro" id="IPR014922">
    <property type="entry name" value="YdhG-like"/>
</dbReference>
<feature type="domain" description="YdhG-like" evidence="1">
    <location>
        <begin position="15"/>
        <end position="107"/>
    </location>
</feature>
<keyword evidence="3" id="KW-1185">Reference proteome</keyword>
<evidence type="ECO:0000259" key="1">
    <source>
        <dbReference type="Pfam" id="PF08818"/>
    </source>
</evidence>
<dbReference type="Pfam" id="PF08818">
    <property type="entry name" value="DUF1801"/>
    <property type="match status" value="1"/>
</dbReference>
<dbReference type="RefSeq" id="WP_162346666.1">
    <property type="nucleotide sequence ID" value="NZ_JAAEAA010000014.1"/>
</dbReference>
<evidence type="ECO:0000313" key="3">
    <source>
        <dbReference type="Proteomes" id="UP000478546"/>
    </source>
</evidence>
<dbReference type="SUPFAM" id="SSF159888">
    <property type="entry name" value="YdhG-like"/>
    <property type="match status" value="1"/>
</dbReference>
<reference evidence="2 3" key="1">
    <citation type="submission" date="2020-01" db="EMBL/GenBank/DDBJ databases">
        <authorList>
            <person name="Kim M.K."/>
        </authorList>
    </citation>
    <scope>NUCLEOTIDE SEQUENCE [LARGE SCALE GENOMIC DNA]</scope>
    <source>
        <strain evidence="2 3">BT213</strain>
    </source>
</reference>
<name>A0A6B2H2K3_9BACT</name>
<dbReference type="Proteomes" id="UP000478546">
    <property type="component" value="Unassembled WGS sequence"/>
</dbReference>
<dbReference type="Gene3D" id="3.90.1150.200">
    <property type="match status" value="1"/>
</dbReference>
<dbReference type="AlphaFoldDB" id="A0A6B2H2K3"/>
<proteinExistence type="predicted"/>
<sequence>MHPQVTNYISNSGNQQEILQVIRLLIHETIPNVIEEFKWGRPVFRAEKDFAYLKTAKAYVTLGFFNFQKLHDPDTRLEGTGKDMRHIKIKTINDIDRDLLTSWFKAATIN</sequence>
<evidence type="ECO:0000313" key="2">
    <source>
        <dbReference type="EMBL" id="NDK56611.1"/>
    </source>
</evidence>
<protein>
    <submittedName>
        <fullName evidence="2">DUF1801 domain-containing protein</fullName>
    </submittedName>
</protein>